<dbReference type="GO" id="GO:0008360">
    <property type="term" value="P:regulation of cell shape"/>
    <property type="evidence" value="ECO:0007669"/>
    <property type="project" value="UniProtKB-UniRule"/>
</dbReference>
<evidence type="ECO:0000256" key="7">
    <source>
        <dbReference type="PROSITE-ProRule" id="PRU01373"/>
    </source>
</evidence>
<dbReference type="GO" id="GO:0016740">
    <property type="term" value="F:transferase activity"/>
    <property type="evidence" value="ECO:0007669"/>
    <property type="project" value="UniProtKB-KW"/>
</dbReference>
<dbReference type="InterPro" id="IPR050979">
    <property type="entry name" value="LD-transpeptidase"/>
</dbReference>
<dbReference type="PANTHER" id="PTHR30582:SF2">
    <property type="entry name" value="L,D-TRANSPEPTIDASE YCIB-RELATED"/>
    <property type="match status" value="1"/>
</dbReference>
<evidence type="ECO:0000313" key="9">
    <source>
        <dbReference type="EMBL" id="STY28821.1"/>
    </source>
</evidence>
<dbReference type="PROSITE" id="PS52029">
    <property type="entry name" value="LD_TPASE"/>
    <property type="match status" value="1"/>
</dbReference>
<dbReference type="SUPFAM" id="SSF141523">
    <property type="entry name" value="L,D-transpeptidase catalytic domain-like"/>
    <property type="match status" value="1"/>
</dbReference>
<keyword evidence="5 7" id="KW-0573">Peptidoglycan synthesis</keyword>
<protein>
    <submittedName>
        <fullName evidence="9">Enhanced entry protein EnhA homolog</fullName>
    </submittedName>
</protein>
<dbReference type="InterPro" id="IPR005490">
    <property type="entry name" value="LD_TPept_cat_dom"/>
</dbReference>
<evidence type="ECO:0000256" key="1">
    <source>
        <dbReference type="ARBA" id="ARBA00004752"/>
    </source>
</evidence>
<evidence type="ECO:0000259" key="8">
    <source>
        <dbReference type="PROSITE" id="PS52029"/>
    </source>
</evidence>
<dbReference type="GO" id="GO:0071972">
    <property type="term" value="F:peptidoglycan L,D-transpeptidase activity"/>
    <property type="evidence" value="ECO:0007669"/>
    <property type="project" value="TreeGrafter"/>
</dbReference>
<evidence type="ECO:0000256" key="4">
    <source>
        <dbReference type="ARBA" id="ARBA00022960"/>
    </source>
</evidence>
<comment type="pathway">
    <text evidence="1 7">Cell wall biogenesis; peptidoglycan biosynthesis.</text>
</comment>
<sequence length="235" mass="26936">MKKKLVVIIALLISTHLESRSYYGSSLCIYKQYDCLKISQGDTWKTLFPDPNERDIVQRLNRSYNSLSPGKEIAVPVNLAHLDIFDISPFPLNIDTKGEKQVIVDQEKLAWAAYDSQGYLIKWGPISSGRDKCNDSSDSCRTLTGRFRIFSKEGKECHSNTYDNAQMPYCMYFHKGFALHGSNDIPGFRASHGCVRMFVKDAKWMNQKFIELSHENNNFHGTIVIVKPLLDEIYH</sequence>
<dbReference type="GO" id="GO:0018104">
    <property type="term" value="P:peptidoglycan-protein cross-linking"/>
    <property type="evidence" value="ECO:0007669"/>
    <property type="project" value="TreeGrafter"/>
</dbReference>
<feature type="domain" description="L,D-TPase catalytic" evidence="8">
    <location>
        <begin position="100"/>
        <end position="227"/>
    </location>
</feature>
<dbReference type="OrthoDB" id="463216at2"/>
<keyword evidence="3" id="KW-0808">Transferase</keyword>
<dbReference type="GO" id="GO:0005576">
    <property type="term" value="C:extracellular region"/>
    <property type="evidence" value="ECO:0007669"/>
    <property type="project" value="TreeGrafter"/>
</dbReference>
<evidence type="ECO:0000256" key="5">
    <source>
        <dbReference type="ARBA" id="ARBA00022984"/>
    </source>
</evidence>
<dbReference type="Gene3D" id="2.40.440.10">
    <property type="entry name" value="L,D-transpeptidase catalytic domain-like"/>
    <property type="match status" value="1"/>
</dbReference>
<dbReference type="PANTHER" id="PTHR30582">
    <property type="entry name" value="L,D-TRANSPEPTIDASE"/>
    <property type="match status" value="1"/>
</dbReference>
<evidence type="ECO:0000313" key="10">
    <source>
        <dbReference type="Proteomes" id="UP000255297"/>
    </source>
</evidence>
<feature type="active site" description="Proton donor/acceptor" evidence="7">
    <location>
        <position position="180"/>
    </location>
</feature>
<dbReference type="RefSeq" id="WP_031567669.1">
    <property type="nucleotide sequence ID" value="NZ_CAAAIS010000007.1"/>
</dbReference>
<proteinExistence type="inferred from homology"/>
<accession>A0A378LXM4</accession>
<gene>
    <name evidence="9" type="ORF">NCTC11532_00998</name>
</gene>
<dbReference type="AlphaFoldDB" id="A0A378LXM4"/>
<dbReference type="Pfam" id="PF03734">
    <property type="entry name" value="YkuD"/>
    <property type="match status" value="1"/>
</dbReference>
<evidence type="ECO:0000256" key="2">
    <source>
        <dbReference type="ARBA" id="ARBA00005992"/>
    </source>
</evidence>
<keyword evidence="4 7" id="KW-0133">Cell shape</keyword>
<dbReference type="CDD" id="cd16913">
    <property type="entry name" value="YkuD_like"/>
    <property type="match status" value="1"/>
</dbReference>
<dbReference type="Proteomes" id="UP000255297">
    <property type="component" value="Unassembled WGS sequence"/>
</dbReference>
<evidence type="ECO:0000256" key="6">
    <source>
        <dbReference type="ARBA" id="ARBA00023316"/>
    </source>
</evidence>
<keyword evidence="10" id="KW-1185">Reference proteome</keyword>
<dbReference type="GO" id="GO:0071555">
    <property type="term" value="P:cell wall organization"/>
    <property type="evidence" value="ECO:0007669"/>
    <property type="project" value="UniProtKB-UniRule"/>
</dbReference>
<dbReference type="InterPro" id="IPR038063">
    <property type="entry name" value="Transpep_catalytic_dom"/>
</dbReference>
<dbReference type="STRING" id="1122170.GCA_000701265_02020"/>
<feature type="active site" description="Nucleophile" evidence="7">
    <location>
        <position position="194"/>
    </location>
</feature>
<evidence type="ECO:0000256" key="3">
    <source>
        <dbReference type="ARBA" id="ARBA00022679"/>
    </source>
</evidence>
<organism evidence="9 10">
    <name type="scientific">Legionella wadsworthii</name>
    <dbReference type="NCBI Taxonomy" id="28088"/>
    <lineage>
        <taxon>Bacteria</taxon>
        <taxon>Pseudomonadati</taxon>
        <taxon>Pseudomonadota</taxon>
        <taxon>Gammaproteobacteria</taxon>
        <taxon>Legionellales</taxon>
        <taxon>Legionellaceae</taxon>
        <taxon>Legionella</taxon>
    </lineage>
</organism>
<keyword evidence="6 7" id="KW-0961">Cell wall biogenesis/degradation</keyword>
<dbReference type="EMBL" id="UGPB01000001">
    <property type="protein sequence ID" value="STY28821.1"/>
    <property type="molecule type" value="Genomic_DNA"/>
</dbReference>
<name>A0A378LXM4_9GAMM</name>
<reference evidence="9 10" key="1">
    <citation type="submission" date="2018-06" db="EMBL/GenBank/DDBJ databases">
        <authorList>
            <consortium name="Pathogen Informatics"/>
            <person name="Doyle S."/>
        </authorList>
    </citation>
    <scope>NUCLEOTIDE SEQUENCE [LARGE SCALE GENOMIC DNA]</scope>
    <source>
        <strain evidence="9 10">NCTC11532</strain>
    </source>
</reference>
<comment type="similarity">
    <text evidence="2">Belongs to the YkuD family.</text>
</comment>
<dbReference type="UniPathway" id="UPA00219"/>